<dbReference type="EMBL" id="AP019798">
    <property type="protein sequence ID" value="BBL87873.1"/>
    <property type="molecule type" value="Genomic_DNA"/>
</dbReference>
<reference evidence="3" key="1">
    <citation type="submission" date="2019-07" db="EMBL/GenBank/DDBJ databases">
        <title>Complete Genome Sequences of Vibrion rotiferianus strain AM7.</title>
        <authorList>
            <person name="Miyazaki K."/>
            <person name="Wiseschart A."/>
            <person name="Pootanakit K."/>
            <person name="Ishimori K."/>
            <person name="Kitahara K."/>
        </authorList>
    </citation>
    <scope>NUCLEOTIDE SEQUENCE [LARGE SCALE GENOMIC DNA]</scope>
    <source>
        <strain evidence="3">AM7</strain>
    </source>
</reference>
<protein>
    <submittedName>
        <fullName evidence="2">Uncharacterized protein</fullName>
    </submittedName>
</protein>
<accession>A0A510I2L0</accession>
<keyword evidence="1" id="KW-0472">Membrane</keyword>
<evidence type="ECO:0000313" key="2">
    <source>
        <dbReference type="EMBL" id="BBL87873.1"/>
    </source>
</evidence>
<organism evidence="2 3">
    <name type="scientific">Vibrio rotiferianus</name>
    <dbReference type="NCBI Taxonomy" id="190895"/>
    <lineage>
        <taxon>Bacteria</taxon>
        <taxon>Pseudomonadati</taxon>
        <taxon>Pseudomonadota</taxon>
        <taxon>Gammaproteobacteria</taxon>
        <taxon>Vibrionales</taxon>
        <taxon>Vibrionaceae</taxon>
        <taxon>Vibrio</taxon>
    </lineage>
</organism>
<dbReference type="AlphaFoldDB" id="A0A510I2L0"/>
<keyword evidence="1" id="KW-1133">Transmembrane helix</keyword>
<dbReference type="Proteomes" id="UP000315115">
    <property type="component" value="Chromosome 1"/>
</dbReference>
<evidence type="ECO:0000313" key="3">
    <source>
        <dbReference type="Proteomes" id="UP000315115"/>
    </source>
</evidence>
<gene>
    <name evidence="2" type="ORF">VroAM7_05260</name>
</gene>
<sequence>MNAKLAQRNQRVVLEIGAAVEVAWFIIIFSVDLSVRLFGLLLKLRAMLEMKYFSNITVRFLLGIFIILFDN</sequence>
<proteinExistence type="predicted"/>
<feature type="transmembrane region" description="Helical" evidence="1">
    <location>
        <begin position="51"/>
        <end position="69"/>
    </location>
</feature>
<evidence type="ECO:0000256" key="1">
    <source>
        <dbReference type="SAM" id="Phobius"/>
    </source>
</evidence>
<name>A0A510I2L0_9VIBR</name>
<feature type="transmembrane region" description="Helical" evidence="1">
    <location>
        <begin position="12"/>
        <end position="31"/>
    </location>
</feature>
<keyword evidence="1" id="KW-0812">Transmembrane</keyword>